<dbReference type="InterPro" id="IPR038446">
    <property type="entry name" value="CEBP_ZZ_sf"/>
</dbReference>
<keyword evidence="1" id="KW-0862">Zinc</keyword>
<dbReference type="Gene3D" id="4.10.640.40">
    <property type="entry name" value="Cytoplasmic polyadenylation element-binding protein, ZZ domain"/>
    <property type="match status" value="1"/>
</dbReference>
<protein>
    <recommendedName>
        <fullName evidence="3">B box-type domain-containing protein</fullName>
    </recommendedName>
</protein>
<dbReference type="PROSITE" id="PS50119">
    <property type="entry name" value="ZF_BBOX"/>
    <property type="match status" value="1"/>
</dbReference>
<comment type="caution">
    <text evidence="4">The sequence shown here is derived from an EMBL/GenBank/DDBJ whole genome shotgun (WGS) entry which is preliminary data.</text>
</comment>
<dbReference type="EMBL" id="MU155173">
    <property type="protein sequence ID" value="KAF9481876.1"/>
    <property type="molecule type" value="Genomic_DNA"/>
</dbReference>
<evidence type="ECO:0000256" key="1">
    <source>
        <dbReference type="PROSITE-ProRule" id="PRU00024"/>
    </source>
</evidence>
<evidence type="ECO:0000313" key="4">
    <source>
        <dbReference type="EMBL" id="KAF9481876.1"/>
    </source>
</evidence>
<feature type="region of interest" description="Disordered" evidence="2">
    <location>
        <begin position="100"/>
        <end position="149"/>
    </location>
</feature>
<name>A0A9P5Z9H0_9AGAR</name>
<keyword evidence="5" id="KW-1185">Reference proteome</keyword>
<proteinExistence type="predicted"/>
<feature type="region of interest" description="Disordered" evidence="2">
    <location>
        <begin position="1"/>
        <end position="21"/>
    </location>
</feature>
<feature type="domain" description="B box-type" evidence="3">
    <location>
        <begin position="69"/>
        <end position="110"/>
    </location>
</feature>
<reference evidence="4" key="1">
    <citation type="submission" date="2020-11" db="EMBL/GenBank/DDBJ databases">
        <authorList>
            <consortium name="DOE Joint Genome Institute"/>
            <person name="Ahrendt S."/>
            <person name="Riley R."/>
            <person name="Andreopoulos W."/>
            <person name="Labutti K."/>
            <person name="Pangilinan J."/>
            <person name="Ruiz-Duenas F.J."/>
            <person name="Barrasa J.M."/>
            <person name="Sanchez-Garcia M."/>
            <person name="Camarero S."/>
            <person name="Miyauchi S."/>
            <person name="Serrano A."/>
            <person name="Linde D."/>
            <person name="Babiker R."/>
            <person name="Drula E."/>
            <person name="Ayuso-Fernandez I."/>
            <person name="Pacheco R."/>
            <person name="Padilla G."/>
            <person name="Ferreira P."/>
            <person name="Barriuso J."/>
            <person name="Kellner H."/>
            <person name="Castanera R."/>
            <person name="Alfaro M."/>
            <person name="Ramirez L."/>
            <person name="Pisabarro A.G."/>
            <person name="Kuo A."/>
            <person name="Tritt A."/>
            <person name="Lipzen A."/>
            <person name="He G."/>
            <person name="Yan M."/>
            <person name="Ng V."/>
            <person name="Cullen D."/>
            <person name="Martin F."/>
            <person name="Rosso M.-N."/>
            <person name="Henrissat B."/>
            <person name="Hibbett D."/>
            <person name="Martinez A.T."/>
            <person name="Grigoriev I.V."/>
        </authorList>
    </citation>
    <scope>NUCLEOTIDE SEQUENCE</scope>
    <source>
        <strain evidence="4">CIRM-BRFM 674</strain>
    </source>
</reference>
<dbReference type="InterPro" id="IPR057668">
    <property type="entry name" value="E2_Ub-conjug_enz_C"/>
</dbReference>
<dbReference type="Pfam" id="PF09418">
    <property type="entry name" value="DUF2009"/>
    <property type="match status" value="1"/>
</dbReference>
<dbReference type="AlphaFoldDB" id="A0A9P5Z9H0"/>
<dbReference type="Pfam" id="PF22586">
    <property type="entry name" value="ANCHR-like_BBOX"/>
    <property type="match status" value="1"/>
</dbReference>
<dbReference type="CDD" id="cd20208">
    <property type="entry name" value="Bbox1_DUF2009"/>
    <property type="match status" value="1"/>
</dbReference>
<feature type="compositionally biased region" description="Basic and acidic residues" evidence="2">
    <location>
        <begin position="132"/>
        <end position="144"/>
    </location>
</feature>
<evidence type="ECO:0000256" key="2">
    <source>
        <dbReference type="SAM" id="MobiDB-lite"/>
    </source>
</evidence>
<accession>A0A9P5Z9H0</accession>
<dbReference type="InterPro" id="IPR018553">
    <property type="entry name" value="E2_Ub-conjug_enz"/>
</dbReference>
<gene>
    <name evidence="4" type="ORF">BDN70DRAFT_972319</name>
</gene>
<dbReference type="GO" id="GO:0008270">
    <property type="term" value="F:zinc ion binding"/>
    <property type="evidence" value="ECO:0007669"/>
    <property type="project" value="UniProtKB-KW"/>
</dbReference>
<dbReference type="InterPro" id="IPR000315">
    <property type="entry name" value="Znf_B-box"/>
</dbReference>
<sequence>MSETSLPPGLEPSATNTTAHVPNGAFSLENILGENHDAVEHPATAIAEKAAVGWDEEDTAEIPLADGYCVECEDQPAEVLCETCADAYCEVCFASQHRKGSRKQHPSKPLSKKEKKPMANGVETPQALLGDEAMKVDGSEGSKDSDDEDWERVVPGSLVEITSSGQPAVGGKVGEWFVERAKYIPLRLTLPERKFLRLLEAALTVSEYTDKIDTIGFGLSKAKRIVHQIRELCAIMSGLLLSADYKRGQELFTDRDFQANAEFYQTVFELGRRHKTMNPDKMRTTYGKLIYLLQDSQMPEVKDLLNFSCVAPIKTVYSILEEHGAIELLRDDLVTVATKEIYSEGRPRRDVQKDIKNKERAIEILSSRYATNGLSQENVRQCLYSIGDNHAFLRANRDPCERMIQYLKEYFHPTSAKDPHSSLAIRSGKGGARLSHDHQKQYAYVLQSLTLWREILHDMFHLWSLAEQDLLSENVPYRLRDTGQGLNRVQAAPKTSRMMHNILHKAQKSVGTWIGSSVIHMGDHNVPNALLFIDKYTQIYRILLPICNTLSQVSVLAQKHAIRSYIDDEFGSVDNCVREILGDFFRHGFDGSGADNFFDAGSCIDGRLTSAWNWCSSLEKKRFFPVFLLSGFVGFDGEW</sequence>
<dbReference type="OrthoDB" id="406045at2759"/>
<dbReference type="Proteomes" id="UP000807469">
    <property type="component" value="Unassembled WGS sequence"/>
</dbReference>
<keyword evidence="1" id="KW-0479">Metal-binding</keyword>
<dbReference type="PANTHER" id="PTHR31560:SF0">
    <property type="entry name" value="UPF0652 PROTEIN C22H10.08"/>
    <property type="match status" value="1"/>
</dbReference>
<evidence type="ECO:0000313" key="5">
    <source>
        <dbReference type="Proteomes" id="UP000807469"/>
    </source>
</evidence>
<dbReference type="PANTHER" id="PTHR31560">
    <property type="entry name" value="UPF0652 PROTEIN C16A11.03C-RELATED"/>
    <property type="match status" value="1"/>
</dbReference>
<keyword evidence="1" id="KW-0863">Zinc-finger</keyword>
<evidence type="ECO:0000259" key="3">
    <source>
        <dbReference type="PROSITE" id="PS50119"/>
    </source>
</evidence>
<organism evidence="4 5">
    <name type="scientific">Pholiota conissans</name>
    <dbReference type="NCBI Taxonomy" id="109636"/>
    <lineage>
        <taxon>Eukaryota</taxon>
        <taxon>Fungi</taxon>
        <taxon>Dikarya</taxon>
        <taxon>Basidiomycota</taxon>
        <taxon>Agaricomycotina</taxon>
        <taxon>Agaricomycetes</taxon>
        <taxon>Agaricomycetidae</taxon>
        <taxon>Agaricales</taxon>
        <taxon>Agaricineae</taxon>
        <taxon>Strophariaceae</taxon>
        <taxon>Pholiota</taxon>
    </lineage>
</organism>